<dbReference type="InterPro" id="IPR001789">
    <property type="entry name" value="Sig_transdc_resp-reg_receiver"/>
</dbReference>
<feature type="modified residue" description="4-aspartylphosphate" evidence="2">
    <location>
        <position position="57"/>
    </location>
</feature>
<gene>
    <name evidence="4" type="ORF">A2569_02080</name>
</gene>
<dbReference type="AlphaFoldDB" id="A0A1G2QKC7"/>
<reference evidence="4 5" key="1">
    <citation type="journal article" date="2016" name="Nat. Commun.">
        <title>Thousands of microbial genomes shed light on interconnected biogeochemical processes in an aquifer system.</title>
        <authorList>
            <person name="Anantharaman K."/>
            <person name="Brown C.T."/>
            <person name="Hug L.A."/>
            <person name="Sharon I."/>
            <person name="Castelle C.J."/>
            <person name="Probst A.J."/>
            <person name="Thomas B.C."/>
            <person name="Singh A."/>
            <person name="Wilkins M.J."/>
            <person name="Karaoz U."/>
            <person name="Brodie E.L."/>
            <person name="Williams K.H."/>
            <person name="Hubbard S.S."/>
            <person name="Banfield J.F."/>
        </authorList>
    </citation>
    <scope>NUCLEOTIDE SEQUENCE [LARGE SCALE GENOMIC DNA]</scope>
</reference>
<comment type="caution">
    <text evidence="4">The sequence shown here is derived from an EMBL/GenBank/DDBJ whole genome shotgun (WGS) entry which is preliminary data.</text>
</comment>
<dbReference type="PANTHER" id="PTHR44591:SF3">
    <property type="entry name" value="RESPONSE REGULATORY DOMAIN-CONTAINING PROTEIN"/>
    <property type="match status" value="1"/>
</dbReference>
<dbReference type="GO" id="GO:0000160">
    <property type="term" value="P:phosphorelay signal transduction system"/>
    <property type="evidence" value="ECO:0007669"/>
    <property type="project" value="InterPro"/>
</dbReference>
<accession>A0A1G2QKC7</accession>
<protein>
    <recommendedName>
        <fullName evidence="3">Response regulatory domain-containing protein</fullName>
    </recommendedName>
</protein>
<evidence type="ECO:0000256" key="2">
    <source>
        <dbReference type="PROSITE-ProRule" id="PRU00169"/>
    </source>
</evidence>
<dbReference type="InterPro" id="IPR011006">
    <property type="entry name" value="CheY-like_superfamily"/>
</dbReference>
<dbReference type="SUPFAM" id="SSF52172">
    <property type="entry name" value="CheY-like"/>
    <property type="match status" value="1"/>
</dbReference>
<keyword evidence="1 2" id="KW-0597">Phosphoprotein</keyword>
<dbReference type="Pfam" id="PF00072">
    <property type="entry name" value="Response_reg"/>
    <property type="match status" value="1"/>
</dbReference>
<dbReference type="InterPro" id="IPR050595">
    <property type="entry name" value="Bact_response_regulator"/>
</dbReference>
<evidence type="ECO:0000256" key="1">
    <source>
        <dbReference type="ARBA" id="ARBA00022553"/>
    </source>
</evidence>
<dbReference type="CDD" id="cd17574">
    <property type="entry name" value="REC_OmpR"/>
    <property type="match status" value="1"/>
</dbReference>
<dbReference type="Gene3D" id="3.40.50.2300">
    <property type="match status" value="1"/>
</dbReference>
<organism evidence="4 5">
    <name type="scientific">Candidatus Vogelbacteria bacterium RIFOXYD1_FULL_51_18</name>
    <dbReference type="NCBI Taxonomy" id="1802440"/>
    <lineage>
        <taxon>Bacteria</taxon>
        <taxon>Candidatus Vogeliibacteriota</taxon>
    </lineage>
</organism>
<dbReference type="PANTHER" id="PTHR44591">
    <property type="entry name" value="STRESS RESPONSE REGULATOR PROTEIN 1"/>
    <property type="match status" value="1"/>
</dbReference>
<evidence type="ECO:0000313" key="4">
    <source>
        <dbReference type="EMBL" id="OHA60539.1"/>
    </source>
</evidence>
<dbReference type="PROSITE" id="PS50110">
    <property type="entry name" value="RESPONSE_REGULATORY"/>
    <property type="match status" value="1"/>
</dbReference>
<feature type="domain" description="Response regulatory" evidence="3">
    <location>
        <begin position="7"/>
        <end position="125"/>
    </location>
</feature>
<proteinExistence type="predicted"/>
<name>A0A1G2QKC7_9BACT</name>
<dbReference type="Proteomes" id="UP000177090">
    <property type="component" value="Unassembled WGS sequence"/>
</dbReference>
<dbReference type="EMBL" id="MHTL01000012">
    <property type="protein sequence ID" value="OHA60539.1"/>
    <property type="molecule type" value="Genomic_DNA"/>
</dbReference>
<dbReference type="STRING" id="1802440.A2569_02080"/>
<evidence type="ECO:0000313" key="5">
    <source>
        <dbReference type="Proteomes" id="UP000177090"/>
    </source>
</evidence>
<evidence type="ECO:0000259" key="3">
    <source>
        <dbReference type="PROSITE" id="PS50110"/>
    </source>
</evidence>
<sequence length="134" mass="14639">MSDAKQKILLVDDDKFLLDMYSTKFTEAGFEVTAVPSATEALGKLKEGLEPDICLIDIIMPGMDGFQFLQEIKEKKVCNERTACIILSNLGQQEDVDRGLSLGADGYIVKASATPSEVVSKVLDITKTKQARHG</sequence>
<dbReference type="SMART" id="SM00448">
    <property type="entry name" value="REC"/>
    <property type="match status" value="1"/>
</dbReference>